<evidence type="ECO:0000313" key="2">
    <source>
        <dbReference type="EMBL" id="CBI06769.1"/>
    </source>
</evidence>
<keyword evidence="2" id="KW-0645">Protease</keyword>
<dbReference type="GO" id="GO:0008235">
    <property type="term" value="F:metalloexopeptidase activity"/>
    <property type="evidence" value="ECO:0007669"/>
    <property type="project" value="InterPro"/>
</dbReference>
<dbReference type="InterPro" id="IPR007484">
    <property type="entry name" value="Peptidase_M28"/>
</dbReference>
<proteinExistence type="predicted"/>
<sequence length="332" mass="36050">MSNGLTATAAGKGASKATAICTACVHADMNFLASDELHGRGSGTRDEHLAALYAASLFQSFGLEPLPGAAGEDGGYIQRAPLPAKFSDPMEAYLKHLGTDQAKRTDTWNAMALLRGTDWKDDGNNEVILLTAHLDHLGIGKPINGDAIYNGADDDASGTTAVLELARALSQGRKPRRSILFVLFGSEELGGLGDQYFLDHPPMPLAQIITNLEFEMIGRPDPLLPNRTLWLTGYERSNLGPTLARHGAAISADPHPTEHFFQRSDNYYLAKRGIIAQTVSSFGLHKDYHQPSDELSRIDFDFLTHSIGSMIEPVRWLATTTWRPGWNAGGKP</sequence>
<name>E6QHQ5_9ZZZZ</name>
<protein>
    <submittedName>
        <fullName evidence="2">Putative Aminopeptidase</fullName>
    </submittedName>
</protein>
<organism evidence="2">
    <name type="scientific">mine drainage metagenome</name>
    <dbReference type="NCBI Taxonomy" id="410659"/>
    <lineage>
        <taxon>unclassified sequences</taxon>
        <taxon>metagenomes</taxon>
        <taxon>ecological metagenomes</taxon>
    </lineage>
</organism>
<accession>E6QHQ5</accession>
<evidence type="ECO:0000259" key="1">
    <source>
        <dbReference type="Pfam" id="PF04389"/>
    </source>
</evidence>
<dbReference type="AlphaFoldDB" id="E6QHQ5"/>
<dbReference type="PANTHER" id="PTHR12147">
    <property type="entry name" value="METALLOPEPTIDASE M28 FAMILY MEMBER"/>
    <property type="match status" value="1"/>
</dbReference>
<dbReference type="Gene3D" id="3.40.630.10">
    <property type="entry name" value="Zn peptidases"/>
    <property type="match status" value="1"/>
</dbReference>
<dbReference type="GO" id="GO:0004177">
    <property type="term" value="F:aminopeptidase activity"/>
    <property type="evidence" value="ECO:0007669"/>
    <property type="project" value="UniProtKB-KW"/>
</dbReference>
<keyword evidence="2" id="KW-0031">Aminopeptidase</keyword>
<dbReference type="PANTHER" id="PTHR12147:SF26">
    <property type="entry name" value="PEPTIDASE M28 DOMAIN-CONTAINING PROTEIN"/>
    <property type="match status" value="1"/>
</dbReference>
<dbReference type="InterPro" id="IPR045175">
    <property type="entry name" value="M28_fam"/>
</dbReference>
<feature type="domain" description="Peptidase M28" evidence="1">
    <location>
        <begin position="121"/>
        <end position="305"/>
    </location>
</feature>
<gene>
    <name evidence="2" type="ORF">CARN6_0039</name>
</gene>
<reference evidence="2" key="1">
    <citation type="submission" date="2009-10" db="EMBL/GenBank/DDBJ databases">
        <title>Diversity of trophic interactions inside an arsenic-rich microbial ecosystem.</title>
        <authorList>
            <person name="Bertin P.N."/>
            <person name="Heinrich-Salmeron A."/>
            <person name="Pelletier E."/>
            <person name="Goulhen-Chollet F."/>
            <person name="Arsene-Ploetze F."/>
            <person name="Gallien S."/>
            <person name="Calteau A."/>
            <person name="Vallenet D."/>
            <person name="Casiot C."/>
            <person name="Chane-Woon-Ming B."/>
            <person name="Giloteaux L."/>
            <person name="Barakat M."/>
            <person name="Bonnefoy V."/>
            <person name="Bruneel O."/>
            <person name="Chandler M."/>
            <person name="Cleiss J."/>
            <person name="Duran R."/>
            <person name="Elbaz-Poulichet F."/>
            <person name="Fonknechten N."/>
            <person name="Lauga B."/>
            <person name="Mornico D."/>
            <person name="Ortet P."/>
            <person name="Schaeffer C."/>
            <person name="Siguier P."/>
            <person name="Alexander Thil Smith A."/>
            <person name="Van Dorsselaer A."/>
            <person name="Weissenbach J."/>
            <person name="Medigue C."/>
            <person name="Le Paslier D."/>
        </authorList>
    </citation>
    <scope>NUCLEOTIDE SEQUENCE</scope>
</reference>
<comment type="caution">
    <text evidence="2">The sequence shown here is derived from an EMBL/GenBank/DDBJ whole genome shotgun (WGS) entry which is preliminary data.</text>
</comment>
<dbReference type="GO" id="GO:0006508">
    <property type="term" value="P:proteolysis"/>
    <property type="evidence" value="ECO:0007669"/>
    <property type="project" value="InterPro"/>
</dbReference>
<dbReference type="EMBL" id="CABQ01000019">
    <property type="protein sequence ID" value="CBI06769.1"/>
    <property type="molecule type" value="Genomic_DNA"/>
</dbReference>
<dbReference type="SUPFAM" id="SSF53187">
    <property type="entry name" value="Zn-dependent exopeptidases"/>
    <property type="match status" value="1"/>
</dbReference>
<dbReference type="Pfam" id="PF04389">
    <property type="entry name" value="Peptidase_M28"/>
    <property type="match status" value="1"/>
</dbReference>
<keyword evidence="2" id="KW-0378">Hydrolase</keyword>